<feature type="compositionally biased region" description="Polar residues" evidence="1">
    <location>
        <begin position="375"/>
        <end position="388"/>
    </location>
</feature>
<evidence type="ECO:0000313" key="3">
    <source>
        <dbReference type="Proteomes" id="UP001197093"/>
    </source>
</evidence>
<feature type="region of interest" description="Disordered" evidence="1">
    <location>
        <begin position="1"/>
        <end position="30"/>
    </location>
</feature>
<name>A0AAD4HYA9_9PEZI</name>
<dbReference type="SUPFAM" id="SSF54695">
    <property type="entry name" value="POZ domain"/>
    <property type="match status" value="1"/>
</dbReference>
<evidence type="ECO:0000256" key="1">
    <source>
        <dbReference type="SAM" id="MobiDB-lite"/>
    </source>
</evidence>
<dbReference type="AlphaFoldDB" id="A0AAD4HYA9"/>
<protein>
    <submittedName>
        <fullName evidence="2">Uncharacterized protein</fullName>
    </submittedName>
</protein>
<dbReference type="InterPro" id="IPR011333">
    <property type="entry name" value="SKP1/BTB/POZ_sf"/>
</dbReference>
<organism evidence="2 3">
    <name type="scientific">Staphylotrichum longicolle</name>
    <dbReference type="NCBI Taxonomy" id="669026"/>
    <lineage>
        <taxon>Eukaryota</taxon>
        <taxon>Fungi</taxon>
        <taxon>Dikarya</taxon>
        <taxon>Ascomycota</taxon>
        <taxon>Pezizomycotina</taxon>
        <taxon>Sordariomycetes</taxon>
        <taxon>Sordariomycetidae</taxon>
        <taxon>Sordariales</taxon>
        <taxon>Chaetomiaceae</taxon>
        <taxon>Staphylotrichum</taxon>
    </lineage>
</organism>
<comment type="caution">
    <text evidence="2">The sequence shown here is derived from an EMBL/GenBank/DDBJ whole genome shotgun (WGS) entry which is preliminary data.</text>
</comment>
<keyword evidence="3" id="KW-1185">Reference proteome</keyword>
<evidence type="ECO:0000313" key="2">
    <source>
        <dbReference type="EMBL" id="KAG7287190.1"/>
    </source>
</evidence>
<accession>A0AAD4HYA9</accession>
<gene>
    <name evidence="2" type="ORF">NEMBOFW57_006695</name>
</gene>
<reference evidence="2" key="1">
    <citation type="submission" date="2023-02" db="EMBL/GenBank/DDBJ databases">
        <authorList>
            <person name="Palmer J.M."/>
        </authorList>
    </citation>
    <scope>NUCLEOTIDE SEQUENCE</scope>
    <source>
        <strain evidence="2">FW57</strain>
    </source>
</reference>
<dbReference type="EMBL" id="JAHCVI010000003">
    <property type="protein sequence ID" value="KAG7287190.1"/>
    <property type="molecule type" value="Genomic_DNA"/>
</dbReference>
<proteinExistence type="predicted"/>
<feature type="compositionally biased region" description="Polar residues" evidence="1">
    <location>
        <begin position="1"/>
        <end position="16"/>
    </location>
</feature>
<dbReference type="Proteomes" id="UP001197093">
    <property type="component" value="Unassembled WGS sequence"/>
</dbReference>
<sequence>MSTSGQKNVKQEQSTIPVPRDLDPKQPDDSLEFLAIDPDGDLLLRAGTALEGEKPCEFRVCSAALRRASQVWKAMLFGPWQEAKPAHGDWIVDFPEDKPWPFRVVLAMVHGSFDAVPDCPSLEQLHDILMLTDKYDMIRVIRPWVAAWKSVVEGTIPATGLDHIRRVHAAWQLGSEELLCKASRAFALNVSIYKSEDEKRFYFRDQDLTLASEDHSGPSELMDIVLKFRLDIIQDYLDFYHLQVHRRTSNGATGCQAETLSKKYKFQYDPAALRKQHAECDLWSLGHIMQCLVTSGFQSLPRRAEEVTRSPSDLIALLGKMFPRFSDQSGVSSEAKCWYQSVASDHKDCSPFRKLEELRDEAGKSKSRATIPNDAETTAQPETSQTTPPVIVLDPEGDLLLQVGTKLGPAQPCSFKVCSSTLRRASTVWKTMLFGPWTEAKPARGDWVVELPEDDPRSIRIFLSILHLSFEEVPRAISLSDMYGVLILADKYDLIHILRPWIEPWAATIKDPDQNASGKNHIMRMHAAWELGYTSLFLEESIELLFNFSGDEKQYYFKGQPIEFGNHSGAPDLMARLA</sequence>
<feature type="region of interest" description="Disordered" evidence="1">
    <location>
        <begin position="360"/>
        <end position="389"/>
    </location>
</feature>
<dbReference type="Gene3D" id="3.30.710.10">
    <property type="entry name" value="Potassium Channel Kv1.1, Chain A"/>
    <property type="match status" value="2"/>
</dbReference>